<protein>
    <submittedName>
        <fullName evidence="1">BQ2448_1539 protein</fullName>
    </submittedName>
</protein>
<organism evidence="1 2">
    <name type="scientific">Microbotryum intermedium</name>
    <dbReference type="NCBI Taxonomy" id="269621"/>
    <lineage>
        <taxon>Eukaryota</taxon>
        <taxon>Fungi</taxon>
        <taxon>Dikarya</taxon>
        <taxon>Basidiomycota</taxon>
        <taxon>Pucciniomycotina</taxon>
        <taxon>Microbotryomycetes</taxon>
        <taxon>Microbotryales</taxon>
        <taxon>Microbotryaceae</taxon>
        <taxon>Microbotryum</taxon>
    </lineage>
</organism>
<proteinExistence type="predicted"/>
<name>A0A238FAA5_9BASI</name>
<accession>A0A238FAA5</accession>
<dbReference type="EMBL" id="FMSP01000005">
    <property type="protein sequence ID" value="SCV70145.1"/>
    <property type="molecule type" value="Genomic_DNA"/>
</dbReference>
<dbReference type="Proteomes" id="UP000198372">
    <property type="component" value="Unassembled WGS sequence"/>
</dbReference>
<evidence type="ECO:0000313" key="1">
    <source>
        <dbReference type="EMBL" id="SCV70145.1"/>
    </source>
</evidence>
<dbReference type="AlphaFoldDB" id="A0A238FAA5"/>
<keyword evidence="2" id="KW-1185">Reference proteome</keyword>
<reference evidence="2" key="1">
    <citation type="submission" date="2016-09" db="EMBL/GenBank/DDBJ databases">
        <authorList>
            <person name="Jeantristanb JTB J.-T."/>
            <person name="Ricardo R."/>
        </authorList>
    </citation>
    <scope>NUCLEOTIDE SEQUENCE [LARGE SCALE GENOMIC DNA]</scope>
</reference>
<sequence>MIDVQPHGTPYSTPRRSNRVQGTYHDHLIHLANVDSCAASHRVELASHANRSPFSVATTGFRLSRGRVHRLWGVAHRSYEPNDKGPFSTCCFKGKVHLPASPQRSDDYRELFDGLDHGELHTKSGEHGWR</sequence>
<gene>
    <name evidence="1" type="ORF">BQ2448_1539</name>
</gene>
<evidence type="ECO:0000313" key="2">
    <source>
        <dbReference type="Proteomes" id="UP000198372"/>
    </source>
</evidence>